<dbReference type="SMART" id="SM00387">
    <property type="entry name" value="HATPase_c"/>
    <property type="match status" value="1"/>
</dbReference>
<dbReference type="InterPro" id="IPR036890">
    <property type="entry name" value="HATPase_C_sf"/>
</dbReference>
<feature type="transmembrane region" description="Helical" evidence="15">
    <location>
        <begin position="67"/>
        <end position="89"/>
    </location>
</feature>
<evidence type="ECO:0000256" key="5">
    <source>
        <dbReference type="ARBA" id="ARBA00022553"/>
    </source>
</evidence>
<keyword evidence="9" id="KW-0418">Kinase</keyword>
<comment type="subcellular location">
    <subcellularLocation>
        <location evidence="2">Cell membrane</location>
        <topology evidence="2">Multi-pass membrane protein</topology>
    </subcellularLocation>
</comment>
<evidence type="ECO:0000256" key="9">
    <source>
        <dbReference type="ARBA" id="ARBA00022777"/>
    </source>
</evidence>
<dbReference type="InterPro" id="IPR003660">
    <property type="entry name" value="HAMP_dom"/>
</dbReference>
<evidence type="ECO:0000256" key="13">
    <source>
        <dbReference type="ARBA" id="ARBA00023136"/>
    </source>
</evidence>
<evidence type="ECO:0000256" key="2">
    <source>
        <dbReference type="ARBA" id="ARBA00004651"/>
    </source>
</evidence>
<dbReference type="SUPFAM" id="SSF55874">
    <property type="entry name" value="ATPase domain of HSP90 chaperone/DNA topoisomerase II/histidine kinase"/>
    <property type="match status" value="1"/>
</dbReference>
<keyword evidence="4" id="KW-1003">Cell membrane</keyword>
<dbReference type="SMART" id="SM00304">
    <property type="entry name" value="HAMP"/>
    <property type="match status" value="1"/>
</dbReference>
<evidence type="ECO:0000256" key="14">
    <source>
        <dbReference type="SAM" id="MobiDB-lite"/>
    </source>
</evidence>
<evidence type="ECO:0000313" key="19">
    <source>
        <dbReference type="Proteomes" id="UP000192343"/>
    </source>
</evidence>
<dbReference type="InterPro" id="IPR004358">
    <property type="entry name" value="Sig_transdc_His_kin-like_C"/>
</dbReference>
<evidence type="ECO:0000256" key="12">
    <source>
        <dbReference type="ARBA" id="ARBA00023012"/>
    </source>
</evidence>
<feature type="region of interest" description="Disordered" evidence="14">
    <location>
        <begin position="1"/>
        <end position="23"/>
    </location>
</feature>
<keyword evidence="6" id="KW-0808">Transferase</keyword>
<keyword evidence="5" id="KW-0597">Phosphoprotein</keyword>
<organism evidence="18 19">
    <name type="scientific">Marispirochaeta aestuarii</name>
    <dbReference type="NCBI Taxonomy" id="1963862"/>
    <lineage>
        <taxon>Bacteria</taxon>
        <taxon>Pseudomonadati</taxon>
        <taxon>Spirochaetota</taxon>
        <taxon>Spirochaetia</taxon>
        <taxon>Spirochaetales</taxon>
        <taxon>Spirochaetaceae</taxon>
        <taxon>Marispirochaeta</taxon>
    </lineage>
</organism>
<feature type="transmembrane region" description="Helical" evidence="15">
    <location>
        <begin position="110"/>
        <end position="131"/>
    </location>
</feature>
<dbReference type="PANTHER" id="PTHR45528:SF1">
    <property type="entry name" value="SENSOR HISTIDINE KINASE CPXA"/>
    <property type="match status" value="1"/>
</dbReference>
<dbReference type="SUPFAM" id="SSF47384">
    <property type="entry name" value="Homodimeric domain of signal transducing histidine kinase"/>
    <property type="match status" value="1"/>
</dbReference>
<sequence length="604" mass="68537">MEDDRPVQTKKFGGDKRRMRRGKHQPLGPISSILTVTLLYIILIILVLVLARQILIDISAGEQLDNIYIIPLGIVLPVFLFGTVGLQIIKLIRDRRENRPGTRFKTKLMVFFFAISLLASLPQAILSLAFIDTALHSWYSTDLGEALDGGVEIALAYNSERVDNLVNLAESSLFYRLLNESDYSSLWESLQEANSAVDSLQIFRGFESVHFSGDPVLMLDEPPETIAENGIVPKEYLGPVTVQRVAREFRVGDGDIVNIVFSSRFPDDFGASAEKLTQSRQSYRQIQEYKNIFRIILLIFFSYFSLPVFLLAILVSFLLSDELIRPIVSLEEATRRASEGDFSYRILGRSRDELSILTASFNRMMSELENSRRTTLQTEKVTAWQEIAQRLAHEIRNPLTPIKLSAQRILRRYEKDPGRIGEILEGAVSSIIREVENLDLLLQEFRDFARLPRPSRYPIKLANLLDEIGSQYRSGYPDISFDFSAVDRDIELPLDREQISRVFTNLFKNAVEAMGSEGRIIVRTDLVRKGNTRYCRVQVEDSGSGIATENQGEVFHPYFTTKSHGTGLGLPIVERIVFDHHGQIWFESAIGVGTTFFIDLPLEL</sequence>
<dbReference type="AlphaFoldDB" id="A0A1Y1RZ72"/>
<evidence type="ECO:0000256" key="6">
    <source>
        <dbReference type="ARBA" id="ARBA00022679"/>
    </source>
</evidence>
<evidence type="ECO:0000259" key="17">
    <source>
        <dbReference type="PROSITE" id="PS50885"/>
    </source>
</evidence>
<evidence type="ECO:0000256" key="15">
    <source>
        <dbReference type="SAM" id="Phobius"/>
    </source>
</evidence>
<evidence type="ECO:0000256" key="7">
    <source>
        <dbReference type="ARBA" id="ARBA00022692"/>
    </source>
</evidence>
<comment type="catalytic activity">
    <reaction evidence="1">
        <text>ATP + protein L-histidine = ADP + protein N-phospho-L-histidine.</text>
        <dbReference type="EC" id="2.7.13.3"/>
    </reaction>
</comment>
<keyword evidence="13 15" id="KW-0472">Membrane</keyword>
<dbReference type="SMART" id="SM00388">
    <property type="entry name" value="HisKA"/>
    <property type="match status" value="1"/>
</dbReference>
<reference evidence="18 19" key="1">
    <citation type="submission" date="2017-03" db="EMBL/GenBank/DDBJ databases">
        <title>Draft Genome sequence of Marispirochaeta sp. strain JC444.</title>
        <authorList>
            <person name="Shivani Y."/>
            <person name="Subhash Y."/>
            <person name="Sasikala C."/>
            <person name="Ramana C."/>
        </authorList>
    </citation>
    <scope>NUCLEOTIDE SEQUENCE [LARGE SCALE GENOMIC DNA]</scope>
    <source>
        <strain evidence="18 19">JC444</strain>
    </source>
</reference>
<evidence type="ECO:0000256" key="8">
    <source>
        <dbReference type="ARBA" id="ARBA00022741"/>
    </source>
</evidence>
<feature type="domain" description="HAMP" evidence="17">
    <location>
        <begin position="321"/>
        <end position="373"/>
    </location>
</feature>
<evidence type="ECO:0000256" key="11">
    <source>
        <dbReference type="ARBA" id="ARBA00022989"/>
    </source>
</evidence>
<keyword evidence="8" id="KW-0547">Nucleotide-binding</keyword>
<dbReference type="InterPro" id="IPR005467">
    <property type="entry name" value="His_kinase_dom"/>
</dbReference>
<dbReference type="PROSITE" id="PS50885">
    <property type="entry name" value="HAMP"/>
    <property type="match status" value="1"/>
</dbReference>
<dbReference type="CDD" id="cd00082">
    <property type="entry name" value="HisKA"/>
    <property type="match status" value="1"/>
</dbReference>
<feature type="transmembrane region" description="Helical" evidence="15">
    <location>
        <begin position="27"/>
        <end position="55"/>
    </location>
</feature>
<dbReference type="InterPro" id="IPR050398">
    <property type="entry name" value="HssS/ArlS-like"/>
</dbReference>
<dbReference type="Proteomes" id="UP000192343">
    <property type="component" value="Unassembled WGS sequence"/>
</dbReference>
<dbReference type="Gene3D" id="6.10.340.10">
    <property type="match status" value="1"/>
</dbReference>
<keyword evidence="10" id="KW-0067">ATP-binding</keyword>
<accession>A0A1Y1RZ72</accession>
<dbReference type="GO" id="GO:0005524">
    <property type="term" value="F:ATP binding"/>
    <property type="evidence" value="ECO:0007669"/>
    <property type="project" value="UniProtKB-KW"/>
</dbReference>
<dbReference type="InterPro" id="IPR036097">
    <property type="entry name" value="HisK_dim/P_sf"/>
</dbReference>
<evidence type="ECO:0000259" key="16">
    <source>
        <dbReference type="PROSITE" id="PS50109"/>
    </source>
</evidence>
<dbReference type="PRINTS" id="PR00344">
    <property type="entry name" value="BCTRLSENSOR"/>
</dbReference>
<proteinExistence type="predicted"/>
<dbReference type="CDD" id="cd06225">
    <property type="entry name" value="HAMP"/>
    <property type="match status" value="1"/>
</dbReference>
<keyword evidence="11 15" id="KW-1133">Transmembrane helix</keyword>
<feature type="domain" description="Histidine kinase" evidence="16">
    <location>
        <begin position="390"/>
        <end position="604"/>
    </location>
</feature>
<dbReference type="EMBL" id="MWQY01000007">
    <property type="protein sequence ID" value="ORC35958.1"/>
    <property type="molecule type" value="Genomic_DNA"/>
</dbReference>
<evidence type="ECO:0000256" key="3">
    <source>
        <dbReference type="ARBA" id="ARBA00012438"/>
    </source>
</evidence>
<dbReference type="Pfam" id="PF00512">
    <property type="entry name" value="HisKA"/>
    <property type="match status" value="1"/>
</dbReference>
<dbReference type="InterPro" id="IPR003661">
    <property type="entry name" value="HisK_dim/P_dom"/>
</dbReference>
<dbReference type="PROSITE" id="PS50109">
    <property type="entry name" value="HIS_KIN"/>
    <property type="match status" value="1"/>
</dbReference>
<dbReference type="InterPro" id="IPR003594">
    <property type="entry name" value="HATPase_dom"/>
</dbReference>
<name>A0A1Y1RZ72_9SPIO</name>
<evidence type="ECO:0000256" key="10">
    <source>
        <dbReference type="ARBA" id="ARBA00022840"/>
    </source>
</evidence>
<dbReference type="GO" id="GO:0005886">
    <property type="term" value="C:plasma membrane"/>
    <property type="evidence" value="ECO:0007669"/>
    <property type="project" value="UniProtKB-SubCell"/>
</dbReference>
<feature type="compositionally biased region" description="Basic and acidic residues" evidence="14">
    <location>
        <begin position="1"/>
        <end position="16"/>
    </location>
</feature>
<dbReference type="Gene3D" id="1.10.287.130">
    <property type="match status" value="1"/>
</dbReference>
<dbReference type="Pfam" id="PF02518">
    <property type="entry name" value="HATPase_c"/>
    <property type="match status" value="1"/>
</dbReference>
<dbReference type="GO" id="GO:0000155">
    <property type="term" value="F:phosphorelay sensor kinase activity"/>
    <property type="evidence" value="ECO:0007669"/>
    <property type="project" value="InterPro"/>
</dbReference>
<gene>
    <name evidence="18" type="ORF">B4O97_07775</name>
</gene>
<keyword evidence="12" id="KW-0902">Two-component regulatory system</keyword>
<evidence type="ECO:0000313" key="18">
    <source>
        <dbReference type="EMBL" id="ORC35958.1"/>
    </source>
</evidence>
<dbReference type="SUPFAM" id="SSF158472">
    <property type="entry name" value="HAMP domain-like"/>
    <property type="match status" value="1"/>
</dbReference>
<dbReference type="STRING" id="1963862.B4O97_07775"/>
<comment type="caution">
    <text evidence="18">The sequence shown here is derived from an EMBL/GenBank/DDBJ whole genome shotgun (WGS) entry which is preliminary data.</text>
</comment>
<evidence type="ECO:0000256" key="1">
    <source>
        <dbReference type="ARBA" id="ARBA00000085"/>
    </source>
</evidence>
<feature type="transmembrane region" description="Helical" evidence="15">
    <location>
        <begin position="292"/>
        <end position="319"/>
    </location>
</feature>
<keyword evidence="7 15" id="KW-0812">Transmembrane</keyword>
<protein>
    <recommendedName>
        <fullName evidence="3">histidine kinase</fullName>
        <ecNumber evidence="3">2.7.13.3</ecNumber>
    </recommendedName>
</protein>
<evidence type="ECO:0000256" key="4">
    <source>
        <dbReference type="ARBA" id="ARBA00022475"/>
    </source>
</evidence>
<dbReference type="Gene3D" id="3.30.565.10">
    <property type="entry name" value="Histidine kinase-like ATPase, C-terminal domain"/>
    <property type="match status" value="1"/>
</dbReference>
<dbReference type="Pfam" id="PF00672">
    <property type="entry name" value="HAMP"/>
    <property type="match status" value="1"/>
</dbReference>
<dbReference type="PANTHER" id="PTHR45528">
    <property type="entry name" value="SENSOR HISTIDINE KINASE CPXA"/>
    <property type="match status" value="1"/>
</dbReference>
<dbReference type="EC" id="2.7.13.3" evidence="3"/>
<keyword evidence="19" id="KW-1185">Reference proteome</keyword>